<dbReference type="SFLD" id="SFLDG01384">
    <property type="entry name" value="thioether_bond_formation_requi"/>
    <property type="match status" value="1"/>
</dbReference>
<dbReference type="SFLD" id="SFLDG01067">
    <property type="entry name" value="SPASM/twitch_domain_containing"/>
    <property type="match status" value="1"/>
</dbReference>
<evidence type="ECO:0000256" key="5">
    <source>
        <dbReference type="ARBA" id="ARBA00023014"/>
    </source>
</evidence>
<evidence type="ECO:0000259" key="7">
    <source>
        <dbReference type="PROSITE" id="PS51918"/>
    </source>
</evidence>
<dbReference type="InterPro" id="IPR007197">
    <property type="entry name" value="rSAM"/>
</dbReference>
<dbReference type="NCBIfam" id="TIGR04085">
    <property type="entry name" value="rSAM_more_4Fe4S"/>
    <property type="match status" value="1"/>
</dbReference>
<dbReference type="InterPro" id="IPR013785">
    <property type="entry name" value="Aldolase_TIM"/>
</dbReference>
<proteinExistence type="inferred from homology"/>
<dbReference type="InterPro" id="IPR058240">
    <property type="entry name" value="rSAM_sf"/>
</dbReference>
<comment type="similarity">
    <text evidence="6">Belongs to the radical SAM superfamily. Anaerobic sulfatase-maturating enzyme family.</text>
</comment>
<dbReference type="GO" id="GO:0051536">
    <property type="term" value="F:iron-sulfur cluster binding"/>
    <property type="evidence" value="ECO:0007669"/>
    <property type="project" value="UniProtKB-KW"/>
</dbReference>
<protein>
    <submittedName>
        <fullName evidence="8">Chondroitin sulfate/heparin utilization regulation protein</fullName>
    </submittedName>
</protein>
<evidence type="ECO:0000313" key="8">
    <source>
        <dbReference type="EMBL" id="AHF25911.1"/>
    </source>
</evidence>
<dbReference type="SFLD" id="SFLDG01072">
    <property type="entry name" value="dehydrogenase_like"/>
    <property type="match status" value="1"/>
</dbReference>
<keyword evidence="2" id="KW-0949">S-adenosyl-L-methionine</keyword>
<dbReference type="Gene3D" id="3.20.20.70">
    <property type="entry name" value="Aldolase class I"/>
    <property type="match status" value="1"/>
</dbReference>
<dbReference type="AlphaFoldDB" id="W0FLU1"/>
<dbReference type="Pfam" id="PF04055">
    <property type="entry name" value="Radical_SAM"/>
    <property type="match status" value="1"/>
</dbReference>
<dbReference type="SFLD" id="SFLDF00285">
    <property type="entry name" value="anaerobic_Ser-type_sulfatase-m"/>
    <property type="match status" value="1"/>
</dbReference>
<keyword evidence="3" id="KW-0479">Metal-binding</keyword>
<evidence type="ECO:0000256" key="4">
    <source>
        <dbReference type="ARBA" id="ARBA00023004"/>
    </source>
</evidence>
<keyword evidence="4" id="KW-0408">Iron</keyword>
<accession>W0FLU1</accession>
<evidence type="ECO:0000256" key="6">
    <source>
        <dbReference type="ARBA" id="ARBA00023601"/>
    </source>
</evidence>
<name>W0FLU1_9BACT</name>
<dbReference type="InterPro" id="IPR023867">
    <property type="entry name" value="Sulphatase_maturase_rSAM"/>
</dbReference>
<sequence>MAEDRSFVVMAKPVGSRCNMHCDYCYYLEKGQYSEHERQTRMSYELLEKLIKETICSQEGPVVSFVWHGGEPTIAGLDFYKKVVELERKYLPAGWQVWNNLQTNGFMMNDLWCDFLKENHFDVGVSFDGSARVHDANRHDLKGGGTQARIARSIQRLRAHGIEPDILCTVNVKSCEDPLEVYRAIKETGAAWCQFIPIVVRTEEGGFTKESVTPEGYGQFLSTIFDEWVRHDLGKIDVQLFAETARIMAGGEASLCWMAKTCGRALIAEEDGAIYSCDHFVDDAHRLGMLQKAELGEMANSDFQIAFGNAKKENLTQECKDCLFLQYCNGGCPKDRFGVSADGEAGQYYLCVGLKAFFAHAIPVLEQVMKMSRGGKTPVEIMAALR</sequence>
<comment type="cofactor">
    <cofactor evidence="1">
        <name>[4Fe-4S] cluster</name>
        <dbReference type="ChEBI" id="CHEBI:49883"/>
    </cofactor>
</comment>
<evidence type="ECO:0000256" key="1">
    <source>
        <dbReference type="ARBA" id="ARBA00001966"/>
    </source>
</evidence>
<evidence type="ECO:0000256" key="2">
    <source>
        <dbReference type="ARBA" id="ARBA00022691"/>
    </source>
</evidence>
<feature type="domain" description="Radical SAM core" evidence="7">
    <location>
        <begin position="1"/>
        <end position="230"/>
    </location>
</feature>
<dbReference type="GO" id="GO:0046872">
    <property type="term" value="F:metal ion binding"/>
    <property type="evidence" value="ECO:0007669"/>
    <property type="project" value="UniProtKB-KW"/>
</dbReference>
<keyword evidence="5" id="KW-0411">Iron-sulfur</keyword>
<dbReference type="NCBIfam" id="TIGR03942">
    <property type="entry name" value="sulfatase_rSAM"/>
    <property type="match status" value="1"/>
</dbReference>
<reference evidence="8" key="1">
    <citation type="journal article" date="2013" name="PLoS ONE">
        <title>Metagenomic insights into the carbohydrate-active enzymes carried by the microorganisms adhering to solid digesta in the rumen of cows.</title>
        <authorList>
            <person name="Wang L."/>
            <person name="Hatem A."/>
            <person name="Catalyurek U.V."/>
            <person name="Morrison M."/>
            <person name="Yu Z."/>
        </authorList>
    </citation>
    <scope>NUCLEOTIDE SEQUENCE</scope>
</reference>
<dbReference type="InterPro" id="IPR023885">
    <property type="entry name" value="4Fe4S-binding_SPASM_dom"/>
</dbReference>
<dbReference type="CDD" id="cd01335">
    <property type="entry name" value="Radical_SAM"/>
    <property type="match status" value="1"/>
</dbReference>
<dbReference type="InterPro" id="IPR034491">
    <property type="entry name" value="Anaerob_Ser_sulfatase-maturase"/>
</dbReference>
<dbReference type="SFLD" id="SFLDS00029">
    <property type="entry name" value="Radical_SAM"/>
    <property type="match status" value="1"/>
</dbReference>
<dbReference type="PROSITE" id="PS51918">
    <property type="entry name" value="RADICAL_SAM"/>
    <property type="match status" value="1"/>
</dbReference>
<dbReference type="GO" id="GO:0016491">
    <property type="term" value="F:oxidoreductase activity"/>
    <property type="evidence" value="ECO:0007669"/>
    <property type="project" value="InterPro"/>
</dbReference>
<dbReference type="PANTHER" id="PTHR43273">
    <property type="entry name" value="ANAEROBIC SULFATASE-MATURATING ENZYME HOMOLOG ASLB-RELATED"/>
    <property type="match status" value="1"/>
</dbReference>
<dbReference type="EMBL" id="KC246858">
    <property type="protein sequence ID" value="AHF25911.1"/>
    <property type="molecule type" value="Genomic_DNA"/>
</dbReference>
<dbReference type="SUPFAM" id="SSF102114">
    <property type="entry name" value="Radical SAM enzymes"/>
    <property type="match status" value="1"/>
</dbReference>
<dbReference type="Pfam" id="PF13186">
    <property type="entry name" value="SPASM"/>
    <property type="match status" value="1"/>
</dbReference>
<evidence type="ECO:0000256" key="3">
    <source>
        <dbReference type="ARBA" id="ARBA00022723"/>
    </source>
</evidence>
<organism evidence="8">
    <name type="scientific">uncultured bacterium Contigcl_1539</name>
    <dbReference type="NCBI Taxonomy" id="1393650"/>
    <lineage>
        <taxon>Bacteria</taxon>
        <taxon>environmental samples</taxon>
    </lineage>
</organism>
<dbReference type="PANTHER" id="PTHR43273:SF3">
    <property type="entry name" value="ANAEROBIC SULFATASE-MATURATING ENZYME HOMOLOG ASLB-RELATED"/>
    <property type="match status" value="1"/>
</dbReference>
<dbReference type="SFLD" id="SFLDG01386">
    <property type="entry name" value="main_SPASM_domain-containing"/>
    <property type="match status" value="1"/>
</dbReference>